<sequence>MAEGLVTDLIKQLLSTAARGAEQEIRLVVGVEKEIQKLEGNLQSVKAVLIDAEKRQVTEEAVKVWLEKLNNVCY</sequence>
<feature type="coiled-coil region" evidence="4">
    <location>
        <begin position="21"/>
        <end position="55"/>
    </location>
</feature>
<protein>
    <recommendedName>
        <fullName evidence="5">Disease resistance N-terminal domain-containing protein</fullName>
    </recommendedName>
</protein>
<evidence type="ECO:0000313" key="6">
    <source>
        <dbReference type="EMBL" id="KAL0006454.1"/>
    </source>
</evidence>
<evidence type="ECO:0000256" key="2">
    <source>
        <dbReference type="ARBA" id="ARBA00022741"/>
    </source>
</evidence>
<dbReference type="GO" id="GO:0000166">
    <property type="term" value="F:nucleotide binding"/>
    <property type="evidence" value="ECO:0007669"/>
    <property type="project" value="UniProtKB-KW"/>
</dbReference>
<name>A0AAW2D8M5_9ROSI</name>
<dbReference type="Gene3D" id="1.20.5.4130">
    <property type="match status" value="1"/>
</dbReference>
<dbReference type="Pfam" id="PF18052">
    <property type="entry name" value="Rx_N"/>
    <property type="match status" value="1"/>
</dbReference>
<dbReference type="EMBL" id="JAZDWU010000004">
    <property type="protein sequence ID" value="KAL0006454.1"/>
    <property type="molecule type" value="Genomic_DNA"/>
</dbReference>
<evidence type="ECO:0000256" key="1">
    <source>
        <dbReference type="ARBA" id="ARBA00022737"/>
    </source>
</evidence>
<keyword evidence="4" id="KW-0175">Coiled coil</keyword>
<evidence type="ECO:0000259" key="5">
    <source>
        <dbReference type="Pfam" id="PF18052"/>
    </source>
</evidence>
<comment type="caution">
    <text evidence="6">The sequence shown here is derived from an EMBL/GenBank/DDBJ whole genome shotgun (WGS) entry which is preliminary data.</text>
</comment>
<gene>
    <name evidence="6" type="ORF">SO802_014015</name>
</gene>
<reference evidence="6 7" key="1">
    <citation type="submission" date="2024-01" db="EMBL/GenBank/DDBJ databases">
        <title>A telomere-to-telomere, gap-free genome of sweet tea (Lithocarpus litseifolius).</title>
        <authorList>
            <person name="Zhou J."/>
        </authorList>
    </citation>
    <scope>NUCLEOTIDE SEQUENCE [LARGE SCALE GENOMIC DNA]</scope>
    <source>
        <strain evidence="6">Zhou-2022a</strain>
        <tissue evidence="6">Leaf</tissue>
    </source>
</reference>
<feature type="domain" description="Disease resistance N-terminal" evidence="5">
    <location>
        <begin position="10"/>
        <end position="74"/>
    </location>
</feature>
<evidence type="ECO:0000256" key="3">
    <source>
        <dbReference type="ARBA" id="ARBA00022821"/>
    </source>
</evidence>
<keyword evidence="2" id="KW-0547">Nucleotide-binding</keyword>
<keyword evidence="7" id="KW-1185">Reference proteome</keyword>
<dbReference type="AlphaFoldDB" id="A0AAW2D8M5"/>
<keyword evidence="1" id="KW-0677">Repeat</keyword>
<dbReference type="Proteomes" id="UP001459277">
    <property type="component" value="Unassembled WGS sequence"/>
</dbReference>
<dbReference type="InterPro" id="IPR041118">
    <property type="entry name" value="Rx_N"/>
</dbReference>
<organism evidence="6 7">
    <name type="scientific">Lithocarpus litseifolius</name>
    <dbReference type="NCBI Taxonomy" id="425828"/>
    <lineage>
        <taxon>Eukaryota</taxon>
        <taxon>Viridiplantae</taxon>
        <taxon>Streptophyta</taxon>
        <taxon>Embryophyta</taxon>
        <taxon>Tracheophyta</taxon>
        <taxon>Spermatophyta</taxon>
        <taxon>Magnoliopsida</taxon>
        <taxon>eudicotyledons</taxon>
        <taxon>Gunneridae</taxon>
        <taxon>Pentapetalae</taxon>
        <taxon>rosids</taxon>
        <taxon>fabids</taxon>
        <taxon>Fagales</taxon>
        <taxon>Fagaceae</taxon>
        <taxon>Lithocarpus</taxon>
    </lineage>
</organism>
<accession>A0AAW2D8M5</accession>
<evidence type="ECO:0000256" key="4">
    <source>
        <dbReference type="SAM" id="Coils"/>
    </source>
</evidence>
<evidence type="ECO:0000313" key="7">
    <source>
        <dbReference type="Proteomes" id="UP001459277"/>
    </source>
</evidence>
<proteinExistence type="predicted"/>
<keyword evidence="3" id="KW-0611">Plant defense</keyword>
<dbReference type="GO" id="GO:0006952">
    <property type="term" value="P:defense response"/>
    <property type="evidence" value="ECO:0007669"/>
    <property type="project" value="UniProtKB-KW"/>
</dbReference>